<keyword evidence="3" id="KW-1185">Reference proteome</keyword>
<name>A0A9W9LE56_9EURO</name>
<organism evidence="2 3">
    <name type="scientific">Penicillium canariense</name>
    <dbReference type="NCBI Taxonomy" id="189055"/>
    <lineage>
        <taxon>Eukaryota</taxon>
        <taxon>Fungi</taxon>
        <taxon>Dikarya</taxon>
        <taxon>Ascomycota</taxon>
        <taxon>Pezizomycotina</taxon>
        <taxon>Eurotiomycetes</taxon>
        <taxon>Eurotiomycetidae</taxon>
        <taxon>Eurotiales</taxon>
        <taxon>Aspergillaceae</taxon>
        <taxon>Penicillium</taxon>
    </lineage>
</organism>
<comment type="caution">
    <text evidence="2">The sequence shown here is derived from an EMBL/GenBank/DDBJ whole genome shotgun (WGS) entry which is preliminary data.</text>
</comment>
<sequence length="251" mass="27775">MVLLLQLVPDGITDTARRRRSRRKLKLGAVDRLVPFLSDTIQSRDLFPTRTRIDIDLTKGRAEDTHSSVGRTSWPRVHTLRTGSRPTYPPPSFAYALRSILPSSSLPARKRFIHSHIPRSSSSLQGPIPADWIAFDPLSQLPAGCGATPPVPLSTRRLNARNHLPPSPALRRDSLSSPVDHPLRRPQSSLEHLRLSHGPSCACPATRNDTPFPCDGLSLVRVVQHPPALHPLAAKRISTHLRLSTTTYLCN</sequence>
<reference evidence="2" key="2">
    <citation type="journal article" date="2023" name="IMA Fungus">
        <title>Comparative genomic study of the Penicillium genus elucidates a diverse pangenome and 15 lateral gene transfer events.</title>
        <authorList>
            <person name="Petersen C."/>
            <person name="Sorensen T."/>
            <person name="Nielsen M.R."/>
            <person name="Sondergaard T.E."/>
            <person name="Sorensen J.L."/>
            <person name="Fitzpatrick D.A."/>
            <person name="Frisvad J.C."/>
            <person name="Nielsen K.L."/>
        </authorList>
    </citation>
    <scope>NUCLEOTIDE SEQUENCE</scope>
    <source>
        <strain evidence="2">IBT 26290</strain>
    </source>
</reference>
<dbReference type="AlphaFoldDB" id="A0A9W9LE56"/>
<dbReference type="GeneID" id="81431474"/>
<dbReference type="Proteomes" id="UP001149163">
    <property type="component" value="Unassembled WGS sequence"/>
</dbReference>
<accession>A0A9W9LE56</accession>
<reference evidence="2" key="1">
    <citation type="submission" date="2022-11" db="EMBL/GenBank/DDBJ databases">
        <authorList>
            <person name="Petersen C."/>
        </authorList>
    </citation>
    <scope>NUCLEOTIDE SEQUENCE</scope>
    <source>
        <strain evidence="2">IBT 26290</strain>
    </source>
</reference>
<evidence type="ECO:0000256" key="1">
    <source>
        <dbReference type="SAM" id="MobiDB-lite"/>
    </source>
</evidence>
<gene>
    <name evidence="2" type="ORF">N7482_010174</name>
</gene>
<evidence type="ECO:0000313" key="2">
    <source>
        <dbReference type="EMBL" id="KAJ5150922.1"/>
    </source>
</evidence>
<proteinExistence type="predicted"/>
<dbReference type="RefSeq" id="XP_056538255.1">
    <property type="nucleotide sequence ID" value="XM_056692298.1"/>
</dbReference>
<dbReference type="EMBL" id="JAPQKN010000008">
    <property type="protein sequence ID" value="KAJ5150922.1"/>
    <property type="molecule type" value="Genomic_DNA"/>
</dbReference>
<protein>
    <submittedName>
        <fullName evidence="2">Uncharacterized protein</fullName>
    </submittedName>
</protein>
<evidence type="ECO:0000313" key="3">
    <source>
        <dbReference type="Proteomes" id="UP001149163"/>
    </source>
</evidence>
<feature type="region of interest" description="Disordered" evidence="1">
    <location>
        <begin position="152"/>
        <end position="191"/>
    </location>
</feature>